<dbReference type="eggNOG" id="COG0707">
    <property type="taxonomic scope" value="Bacteria"/>
</dbReference>
<dbReference type="Pfam" id="PF13528">
    <property type="entry name" value="Glyco_trans_1_3"/>
    <property type="match status" value="1"/>
</dbReference>
<reference evidence="2" key="1">
    <citation type="submission" date="2012-06" db="EMBL/GenBank/DDBJ databases">
        <title>The complete genome of Belliella baltica DSM 15883.</title>
        <authorList>
            <person name="Lucas S."/>
            <person name="Copeland A."/>
            <person name="Lapidus A."/>
            <person name="Goodwin L."/>
            <person name="Pitluck S."/>
            <person name="Peters L."/>
            <person name="Mikhailova N."/>
            <person name="Davenport K."/>
            <person name="Kyrpides N."/>
            <person name="Mavromatis K."/>
            <person name="Pagani I."/>
            <person name="Ivanova N."/>
            <person name="Ovchinnikova G."/>
            <person name="Zeytun A."/>
            <person name="Detter J.C."/>
            <person name="Han C."/>
            <person name="Land M."/>
            <person name="Hauser L."/>
            <person name="Markowitz V."/>
            <person name="Cheng J.-F."/>
            <person name="Hugenholtz P."/>
            <person name="Woyke T."/>
            <person name="Wu D."/>
            <person name="Tindall B."/>
            <person name="Pomrenke H."/>
            <person name="Brambilla E."/>
            <person name="Klenk H.-P."/>
            <person name="Eisen J.A."/>
        </authorList>
    </citation>
    <scope>NUCLEOTIDE SEQUENCE [LARGE SCALE GENOMIC DNA]</scope>
    <source>
        <strain evidence="2">DSM 15883 / CIP 108006 / LMG 21964 / BA134</strain>
    </source>
</reference>
<gene>
    <name evidence="1" type="ordered locus">Belba_3692</name>
</gene>
<dbReference type="EMBL" id="CP003281">
    <property type="protein sequence ID" value="AFL86182.1"/>
    <property type="molecule type" value="Genomic_DNA"/>
</dbReference>
<keyword evidence="1" id="KW-0808">Transferase</keyword>
<dbReference type="PANTHER" id="PTHR21015">
    <property type="entry name" value="UDP-N-ACETYLGLUCOSAMINE--N-ACETYLMURAMYL-(PENTAPEPTIDE) PYROPHOSPHORYL-UNDECAPRENOL N-ACETYLGLUCOSAMINE TRANSFERASE 1"/>
    <property type="match status" value="1"/>
</dbReference>
<dbReference type="Gene3D" id="3.40.50.2000">
    <property type="entry name" value="Glycogen Phosphorylase B"/>
    <property type="match status" value="1"/>
</dbReference>
<dbReference type="AlphaFoldDB" id="I3ZAB4"/>
<evidence type="ECO:0000313" key="1">
    <source>
        <dbReference type="EMBL" id="AFL86182.1"/>
    </source>
</evidence>
<sequence>MIYYHHSDKKMKFLFIVQGEGRGHMTQAIALADFLENAGHQIVATCIGKSKRRVIPSFVYENLNSPIHLFESPNFETDANQKKILLGKTILTNFLKISSFQKSLGKIDALVKELEPDVIVNFYDLLGGIYNLIFRPKAQFWVIGHQYMIHHSEFQFAKAKGLEKQLFKLNTALTAMGADRVFGLSFIVLENVPNSKFKVIPPLLRKAIFELEIQEGDFILTYMVNPGYGEEVIRFAEENPKIMIEAFWDKNGVEKIYQPSPNLTFHQVDDKLFLQKMASCKGLICTAGFESICEAMYIGKPVMMIPVAGQYEQACNAIDAVAAGAGISHHEFDFRIFDHYLSTHEFEENEMHTWVNSLPQSIKEEIHALEAKSKHRGSTFSPRWKINLGSEWG</sequence>
<dbReference type="RefSeq" id="WP_014774116.1">
    <property type="nucleotide sequence ID" value="NC_018010.1"/>
</dbReference>
<keyword evidence="2" id="KW-1185">Reference proteome</keyword>
<dbReference type="HOGENOM" id="CLU_048991_1_0_10"/>
<dbReference type="PATRIC" id="fig|866536.3.peg.3821"/>
<dbReference type="SUPFAM" id="SSF53756">
    <property type="entry name" value="UDP-Glycosyltransferase/glycogen phosphorylase"/>
    <property type="match status" value="1"/>
</dbReference>
<dbReference type="GO" id="GO:0016757">
    <property type="term" value="F:glycosyltransferase activity"/>
    <property type="evidence" value="ECO:0007669"/>
    <property type="project" value="TreeGrafter"/>
</dbReference>
<proteinExistence type="predicted"/>
<dbReference type="PANTHER" id="PTHR21015:SF22">
    <property type="entry name" value="GLYCOSYLTRANSFERASE"/>
    <property type="match status" value="1"/>
</dbReference>
<organism evidence="1 2">
    <name type="scientific">Belliella baltica (strain DSM 15883 / CIP 108006 / LMG 21964 / BA134)</name>
    <dbReference type="NCBI Taxonomy" id="866536"/>
    <lineage>
        <taxon>Bacteria</taxon>
        <taxon>Pseudomonadati</taxon>
        <taxon>Bacteroidota</taxon>
        <taxon>Cytophagia</taxon>
        <taxon>Cytophagales</taxon>
        <taxon>Cyclobacteriaceae</taxon>
        <taxon>Belliella</taxon>
    </lineage>
</organism>
<accession>I3ZAB4</accession>
<dbReference type="STRING" id="866536.Belba_3692"/>
<dbReference type="KEGG" id="bbd:Belba_3692"/>
<protein>
    <submittedName>
        <fullName evidence="1">Glycosyl transferase, UDP-glucuronosyltransferase</fullName>
    </submittedName>
</protein>
<evidence type="ECO:0000313" key="2">
    <source>
        <dbReference type="Proteomes" id="UP000006050"/>
    </source>
</evidence>
<dbReference type="Proteomes" id="UP000006050">
    <property type="component" value="Chromosome"/>
</dbReference>
<name>I3ZAB4_BELBD</name>